<gene>
    <name evidence="2" type="ORF">FB45DRAFT_906029</name>
</gene>
<keyword evidence="3" id="KW-1185">Reference proteome</keyword>
<evidence type="ECO:0000313" key="2">
    <source>
        <dbReference type="EMBL" id="KAJ7639570.1"/>
    </source>
</evidence>
<reference evidence="2" key="1">
    <citation type="submission" date="2023-03" db="EMBL/GenBank/DDBJ databases">
        <title>Massive genome expansion in bonnet fungi (Mycena s.s.) driven by repeated elements and novel gene families across ecological guilds.</title>
        <authorList>
            <consortium name="Lawrence Berkeley National Laboratory"/>
            <person name="Harder C.B."/>
            <person name="Miyauchi S."/>
            <person name="Viragh M."/>
            <person name="Kuo A."/>
            <person name="Thoen E."/>
            <person name="Andreopoulos B."/>
            <person name="Lu D."/>
            <person name="Skrede I."/>
            <person name="Drula E."/>
            <person name="Henrissat B."/>
            <person name="Morin E."/>
            <person name="Kohler A."/>
            <person name="Barry K."/>
            <person name="LaButti K."/>
            <person name="Morin E."/>
            <person name="Salamov A."/>
            <person name="Lipzen A."/>
            <person name="Mereny Z."/>
            <person name="Hegedus B."/>
            <person name="Baldrian P."/>
            <person name="Stursova M."/>
            <person name="Weitz H."/>
            <person name="Taylor A."/>
            <person name="Grigoriev I.V."/>
            <person name="Nagy L.G."/>
            <person name="Martin F."/>
            <person name="Kauserud H."/>
        </authorList>
    </citation>
    <scope>NUCLEOTIDE SEQUENCE</scope>
    <source>
        <strain evidence="2">9284</strain>
    </source>
</reference>
<comment type="caution">
    <text evidence="2">The sequence shown here is derived from an EMBL/GenBank/DDBJ whole genome shotgun (WGS) entry which is preliminary data.</text>
</comment>
<evidence type="ECO:0000313" key="3">
    <source>
        <dbReference type="Proteomes" id="UP001221142"/>
    </source>
</evidence>
<sequence length="120" mass="13082">MSWRVEFEPTTLLPNEQPNITTQVTTAHNNVQALGSARYAVVYSAGGRQWWHSNANDRRTHVTVRFLGANRPTRAHVYEDGTASIRPSRSAADGADEDDGALSPFSDEEVEAGAGEAVKN</sequence>
<feature type="compositionally biased region" description="Acidic residues" evidence="1">
    <location>
        <begin position="94"/>
        <end position="111"/>
    </location>
</feature>
<name>A0AAD7FVC7_9AGAR</name>
<dbReference type="Proteomes" id="UP001221142">
    <property type="component" value="Unassembled WGS sequence"/>
</dbReference>
<dbReference type="AlphaFoldDB" id="A0AAD7FVC7"/>
<feature type="region of interest" description="Disordered" evidence="1">
    <location>
        <begin position="78"/>
        <end position="120"/>
    </location>
</feature>
<proteinExistence type="predicted"/>
<protein>
    <submittedName>
        <fullName evidence="2">Uncharacterized protein</fullName>
    </submittedName>
</protein>
<organism evidence="2 3">
    <name type="scientific">Roridomyces roridus</name>
    <dbReference type="NCBI Taxonomy" id="1738132"/>
    <lineage>
        <taxon>Eukaryota</taxon>
        <taxon>Fungi</taxon>
        <taxon>Dikarya</taxon>
        <taxon>Basidiomycota</taxon>
        <taxon>Agaricomycotina</taxon>
        <taxon>Agaricomycetes</taxon>
        <taxon>Agaricomycetidae</taxon>
        <taxon>Agaricales</taxon>
        <taxon>Marasmiineae</taxon>
        <taxon>Mycenaceae</taxon>
        <taxon>Roridomyces</taxon>
    </lineage>
</organism>
<evidence type="ECO:0000256" key="1">
    <source>
        <dbReference type="SAM" id="MobiDB-lite"/>
    </source>
</evidence>
<accession>A0AAD7FVC7</accession>
<dbReference type="EMBL" id="JARKIF010000005">
    <property type="protein sequence ID" value="KAJ7639570.1"/>
    <property type="molecule type" value="Genomic_DNA"/>
</dbReference>